<dbReference type="InterPro" id="IPR050469">
    <property type="entry name" value="Diguanylate_Cyclase"/>
</dbReference>
<keyword evidence="3" id="KW-0808">Transferase</keyword>
<dbReference type="Pfam" id="PF00990">
    <property type="entry name" value="GGDEF"/>
    <property type="match status" value="1"/>
</dbReference>
<evidence type="ECO:0000259" key="2">
    <source>
        <dbReference type="PROSITE" id="PS50887"/>
    </source>
</evidence>
<dbReference type="EC" id="2.7.7.65" evidence="3"/>
<evidence type="ECO:0000256" key="1">
    <source>
        <dbReference type="SAM" id="Phobius"/>
    </source>
</evidence>
<dbReference type="EMBL" id="CP072943">
    <property type="protein sequence ID" value="QTX32233.1"/>
    <property type="molecule type" value="Genomic_DNA"/>
</dbReference>
<proteinExistence type="predicted"/>
<dbReference type="PANTHER" id="PTHR45138:SF9">
    <property type="entry name" value="DIGUANYLATE CYCLASE DGCM-RELATED"/>
    <property type="match status" value="1"/>
</dbReference>
<feature type="transmembrane region" description="Helical" evidence="1">
    <location>
        <begin position="335"/>
        <end position="354"/>
    </location>
</feature>
<feature type="domain" description="GGDEF" evidence="2">
    <location>
        <begin position="394"/>
        <end position="522"/>
    </location>
</feature>
<dbReference type="SMART" id="SM00267">
    <property type="entry name" value="GGDEF"/>
    <property type="match status" value="1"/>
</dbReference>
<keyword evidence="1" id="KW-0472">Membrane</keyword>
<keyword evidence="1" id="KW-1133">Transmembrane helix</keyword>
<dbReference type="AlphaFoldDB" id="A0A9Q7AMS8"/>
<dbReference type="GO" id="GO:0052621">
    <property type="term" value="F:diguanylate cyclase activity"/>
    <property type="evidence" value="ECO:0007669"/>
    <property type="project" value="UniProtKB-EC"/>
</dbReference>
<dbReference type="InterPro" id="IPR043128">
    <property type="entry name" value="Rev_trsase/Diguanyl_cyclase"/>
</dbReference>
<dbReference type="GO" id="GO:0005886">
    <property type="term" value="C:plasma membrane"/>
    <property type="evidence" value="ECO:0007669"/>
    <property type="project" value="TreeGrafter"/>
</dbReference>
<dbReference type="CDD" id="cd01949">
    <property type="entry name" value="GGDEF"/>
    <property type="match status" value="1"/>
</dbReference>
<keyword evidence="1" id="KW-0812">Transmembrane</keyword>
<dbReference type="NCBIfam" id="TIGR00254">
    <property type="entry name" value="GGDEF"/>
    <property type="match status" value="1"/>
</dbReference>
<protein>
    <submittedName>
        <fullName evidence="3">Diguanylate cyclase</fullName>
        <ecNumber evidence="3">2.7.7.65</ecNumber>
    </submittedName>
</protein>
<feature type="transmembrane region" description="Helical" evidence="1">
    <location>
        <begin position="12"/>
        <end position="33"/>
    </location>
</feature>
<organism evidence="3 4">
    <name type="scientific">Aminithiophilus ramosus</name>
    <dbReference type="NCBI Taxonomy" id="3029084"/>
    <lineage>
        <taxon>Bacteria</taxon>
        <taxon>Thermotogati</taxon>
        <taxon>Synergistota</taxon>
        <taxon>Synergistia</taxon>
        <taxon>Synergistales</taxon>
        <taxon>Aminithiophilaceae</taxon>
        <taxon>Aminithiophilus</taxon>
    </lineage>
</organism>
<accession>A0A9Q7AMS8</accession>
<dbReference type="FunFam" id="3.30.70.270:FF:000001">
    <property type="entry name" value="Diguanylate cyclase domain protein"/>
    <property type="match status" value="1"/>
</dbReference>
<dbReference type="RefSeq" id="WP_274373451.1">
    <property type="nucleotide sequence ID" value="NZ_CP072943.1"/>
</dbReference>
<dbReference type="Gene3D" id="3.30.70.270">
    <property type="match status" value="1"/>
</dbReference>
<dbReference type="Proteomes" id="UP000671879">
    <property type="component" value="Chromosome"/>
</dbReference>
<keyword evidence="4" id="KW-1185">Reference proteome</keyword>
<dbReference type="InterPro" id="IPR000160">
    <property type="entry name" value="GGDEF_dom"/>
</dbReference>
<dbReference type="KEGG" id="aram:KAR29_13145"/>
<evidence type="ECO:0000313" key="3">
    <source>
        <dbReference type="EMBL" id="QTX32233.1"/>
    </source>
</evidence>
<dbReference type="SUPFAM" id="SSF55073">
    <property type="entry name" value="Nucleotide cyclase"/>
    <property type="match status" value="1"/>
</dbReference>
<dbReference type="InterPro" id="IPR029787">
    <property type="entry name" value="Nucleotide_cyclase"/>
</dbReference>
<reference evidence="4" key="1">
    <citation type="submission" date="2021-04" db="EMBL/GenBank/DDBJ databases">
        <title>A novel Synergistetes isolate from a pyrite-forming mixed culture.</title>
        <authorList>
            <person name="Bunk B."/>
            <person name="Sproer C."/>
            <person name="Spring S."/>
            <person name="Pester M."/>
        </authorList>
    </citation>
    <scope>NUCLEOTIDE SEQUENCE [LARGE SCALE GENOMIC DNA]</scope>
    <source>
        <strain evidence="4">J.5.4.2-T.3.5.2</strain>
    </source>
</reference>
<sequence length="522" mass="57892">MNRLRSVSKKALIPLIPGLILLLGFLILFALSLDHRLRRDAYLEARTTEAEQSLLAVIGAFRPFAETIAEKDLFSPSIRSRIETAWDAGPGPYREGVAREIAREIGPLYAIVDAKGFRQIQYHLPDASLLLDLSPRPVRPSGDRGDEDEGGPFTVQLVNASLEPVEGFEADRALSGYHFAYPLLCPSGRPVGSVRLTLCPGKIIPLLEELARGTFFFLESKEELEAKGLTALRQDHLPFPGLDGFLVERSFLSHHRAAEGPDAKTVQDICRALGPQDRQRLASGASFSTALTRDGKPFRATFLPLRSLRRGLVGYLAGFTVDGTIQIQGERYRSLMVATGLIFALLALLTWLALRNHLAVEHLATWDTLTGALFREPFLREAEREFSRSLRHGQSLAWIMFDVDHFKEVNDSLGHAAGDRLLRALGRAVSQGIRTSDLLARWGGDEFLVLAPETSERQAFRLAERIMDLAASLDVPGAPLKLSVGVHVQDPKESIDESLRKVDEALYRAKNLGRNRISRWSP</sequence>
<evidence type="ECO:0000313" key="4">
    <source>
        <dbReference type="Proteomes" id="UP000671879"/>
    </source>
</evidence>
<name>A0A9Q7AMS8_9BACT</name>
<dbReference type="GO" id="GO:1902201">
    <property type="term" value="P:negative regulation of bacterial-type flagellum-dependent cell motility"/>
    <property type="evidence" value="ECO:0007669"/>
    <property type="project" value="TreeGrafter"/>
</dbReference>
<keyword evidence="3" id="KW-0548">Nucleotidyltransferase</keyword>
<gene>
    <name evidence="3" type="ORF">KAR29_13145</name>
</gene>
<dbReference type="GO" id="GO:0043709">
    <property type="term" value="P:cell adhesion involved in single-species biofilm formation"/>
    <property type="evidence" value="ECO:0007669"/>
    <property type="project" value="TreeGrafter"/>
</dbReference>
<dbReference type="PANTHER" id="PTHR45138">
    <property type="entry name" value="REGULATORY COMPONENTS OF SENSORY TRANSDUCTION SYSTEM"/>
    <property type="match status" value="1"/>
</dbReference>
<dbReference type="PROSITE" id="PS50887">
    <property type="entry name" value="GGDEF"/>
    <property type="match status" value="1"/>
</dbReference>